<organism evidence="3 4">
    <name type="scientific">Agrobacterium phage OLIVR5</name>
    <dbReference type="NCBI Taxonomy" id="2723773"/>
    <lineage>
        <taxon>Viruses</taxon>
        <taxon>Duplodnaviria</taxon>
        <taxon>Heunggongvirae</taxon>
        <taxon>Uroviricota</taxon>
        <taxon>Caudoviricetes</taxon>
        <taxon>Pootjesviridae</taxon>
        <taxon>Heverleevirus</taxon>
        <taxon>Heverleevirus OLIVR5</taxon>
    </lineage>
</organism>
<sequence length="200" mass="23330">MKSVTYVIICKEEGMPPFYVGHTSFRRFTEENYHGSPKSRKWKKKWNELVKDKPESFKRKILKVFETKDEAIEHEIEILSHFNAHKSDLFVNMTIGGNKFYRTGPLTKEAKEKMSRSTKGIKKKPETVERMSAAQKGKKKSEEHRKKLSLALKGKSLEQTHRNKISESLKGRVMTEEHKRRLSEARKRTIAAKKLLAQSL</sequence>
<name>A0A858MSI3_9CAUD</name>
<feature type="domain" description="Nuclease associated modular" evidence="2">
    <location>
        <begin position="153"/>
        <end position="169"/>
    </location>
</feature>
<dbReference type="GO" id="GO:0004519">
    <property type="term" value="F:endonuclease activity"/>
    <property type="evidence" value="ECO:0007669"/>
    <property type="project" value="UniProtKB-KW"/>
</dbReference>
<dbReference type="SMART" id="SM00496">
    <property type="entry name" value="IENR2"/>
    <property type="match status" value="5"/>
</dbReference>
<evidence type="ECO:0000259" key="2">
    <source>
        <dbReference type="SMART" id="SM00496"/>
    </source>
</evidence>
<evidence type="ECO:0000313" key="3">
    <source>
        <dbReference type="EMBL" id="QIW87737.1"/>
    </source>
</evidence>
<dbReference type="Pfam" id="PF07460">
    <property type="entry name" value="NUMOD3"/>
    <property type="match status" value="2"/>
</dbReference>
<feature type="domain" description="Nuclease associated modular" evidence="2">
    <location>
        <begin position="170"/>
        <end position="186"/>
    </location>
</feature>
<dbReference type="InterPro" id="IPR003611">
    <property type="entry name" value="NUMOD3"/>
</dbReference>
<keyword evidence="4" id="KW-1185">Reference proteome</keyword>
<feature type="region of interest" description="Disordered" evidence="1">
    <location>
        <begin position="110"/>
        <end position="185"/>
    </location>
</feature>
<protein>
    <submittedName>
        <fullName evidence="3">Homing endonuclease</fullName>
    </submittedName>
</protein>
<feature type="domain" description="Nuclease associated modular" evidence="2">
    <location>
        <begin position="136"/>
        <end position="152"/>
    </location>
</feature>
<evidence type="ECO:0000256" key="1">
    <source>
        <dbReference type="SAM" id="MobiDB-lite"/>
    </source>
</evidence>
<accession>A0A858MSI3</accession>
<gene>
    <name evidence="3" type="ORF">Ab1vBOLIVR5_gp89</name>
</gene>
<dbReference type="EMBL" id="MT234342">
    <property type="protein sequence ID" value="QIW87737.1"/>
    <property type="molecule type" value="Genomic_DNA"/>
</dbReference>
<evidence type="ECO:0000313" key="4">
    <source>
        <dbReference type="Proteomes" id="UP000671873"/>
    </source>
</evidence>
<feature type="domain" description="Nuclease associated modular" evidence="2">
    <location>
        <begin position="119"/>
        <end position="135"/>
    </location>
</feature>
<dbReference type="Proteomes" id="UP000671873">
    <property type="component" value="Segment"/>
</dbReference>
<keyword evidence="3" id="KW-0255">Endonuclease</keyword>
<feature type="compositionally biased region" description="Basic and acidic residues" evidence="1">
    <location>
        <begin position="155"/>
        <end position="185"/>
    </location>
</feature>
<keyword evidence="3" id="KW-0378">Hydrolase</keyword>
<proteinExistence type="predicted"/>
<keyword evidence="3" id="KW-0540">Nuclease</keyword>
<dbReference type="GO" id="GO:0003677">
    <property type="term" value="F:DNA binding"/>
    <property type="evidence" value="ECO:0007669"/>
    <property type="project" value="InterPro"/>
</dbReference>
<feature type="domain" description="Nuclease associated modular" evidence="2">
    <location>
        <begin position="102"/>
        <end position="118"/>
    </location>
</feature>
<reference evidence="3 4" key="1">
    <citation type="submission" date="2020-03" db="EMBL/GenBank/DDBJ databases">
        <authorList>
            <person name="Holtappels D."/>
            <person name="Bomans J.P.J."/>
            <person name="Lavigne R."/>
            <person name="Wagemans J."/>
        </authorList>
    </citation>
    <scope>NUCLEOTIDE SEQUENCE [LARGE SCALE GENOMIC DNA]</scope>
    <source>
        <strain evidence="3 4">OLIVR5</strain>
    </source>
</reference>